<dbReference type="AlphaFoldDB" id="A0A5B7DRI3"/>
<name>A0A5B7DRI3_PORTR</name>
<comment type="caution">
    <text evidence="1">The sequence shown here is derived from an EMBL/GenBank/DDBJ whole genome shotgun (WGS) entry which is preliminary data.</text>
</comment>
<protein>
    <submittedName>
        <fullName evidence="1">Uncharacterized protein</fullName>
    </submittedName>
</protein>
<gene>
    <name evidence="1" type="ORF">E2C01_016922</name>
</gene>
<sequence length="119" mass="13549">MLVEREEMRAIFPAFLISAAGCLQTVLVSTTSYRRGEVVTVAILLYTTVREATHILLQLRAQSRERMKTVIMDVLFLLNFSLLPVSQFKMARKCLAHLRMRCVGGLCTATHTRSQDKIY</sequence>
<proteinExistence type="predicted"/>
<evidence type="ECO:0000313" key="1">
    <source>
        <dbReference type="EMBL" id="MPC23855.1"/>
    </source>
</evidence>
<organism evidence="1 2">
    <name type="scientific">Portunus trituberculatus</name>
    <name type="common">Swimming crab</name>
    <name type="synonym">Neptunus trituberculatus</name>
    <dbReference type="NCBI Taxonomy" id="210409"/>
    <lineage>
        <taxon>Eukaryota</taxon>
        <taxon>Metazoa</taxon>
        <taxon>Ecdysozoa</taxon>
        <taxon>Arthropoda</taxon>
        <taxon>Crustacea</taxon>
        <taxon>Multicrustacea</taxon>
        <taxon>Malacostraca</taxon>
        <taxon>Eumalacostraca</taxon>
        <taxon>Eucarida</taxon>
        <taxon>Decapoda</taxon>
        <taxon>Pleocyemata</taxon>
        <taxon>Brachyura</taxon>
        <taxon>Eubrachyura</taxon>
        <taxon>Portunoidea</taxon>
        <taxon>Portunidae</taxon>
        <taxon>Portuninae</taxon>
        <taxon>Portunus</taxon>
    </lineage>
</organism>
<keyword evidence="2" id="KW-1185">Reference proteome</keyword>
<dbReference type="EMBL" id="VSRR010001261">
    <property type="protein sequence ID" value="MPC23855.1"/>
    <property type="molecule type" value="Genomic_DNA"/>
</dbReference>
<reference evidence="1 2" key="1">
    <citation type="submission" date="2019-05" db="EMBL/GenBank/DDBJ databases">
        <title>Another draft genome of Portunus trituberculatus and its Hox gene families provides insights of decapod evolution.</title>
        <authorList>
            <person name="Jeong J.-H."/>
            <person name="Song I."/>
            <person name="Kim S."/>
            <person name="Choi T."/>
            <person name="Kim D."/>
            <person name="Ryu S."/>
            <person name="Kim W."/>
        </authorList>
    </citation>
    <scope>NUCLEOTIDE SEQUENCE [LARGE SCALE GENOMIC DNA]</scope>
    <source>
        <tissue evidence="1">Muscle</tissue>
    </source>
</reference>
<dbReference type="PROSITE" id="PS51257">
    <property type="entry name" value="PROKAR_LIPOPROTEIN"/>
    <property type="match status" value="1"/>
</dbReference>
<dbReference type="Proteomes" id="UP000324222">
    <property type="component" value="Unassembled WGS sequence"/>
</dbReference>
<accession>A0A5B7DRI3</accession>
<evidence type="ECO:0000313" key="2">
    <source>
        <dbReference type="Proteomes" id="UP000324222"/>
    </source>
</evidence>